<organism evidence="2">
    <name type="scientific">Tanacetum cinerariifolium</name>
    <name type="common">Dalmatian daisy</name>
    <name type="synonym">Chrysanthemum cinerariifolium</name>
    <dbReference type="NCBI Taxonomy" id="118510"/>
    <lineage>
        <taxon>Eukaryota</taxon>
        <taxon>Viridiplantae</taxon>
        <taxon>Streptophyta</taxon>
        <taxon>Embryophyta</taxon>
        <taxon>Tracheophyta</taxon>
        <taxon>Spermatophyta</taxon>
        <taxon>Magnoliopsida</taxon>
        <taxon>eudicotyledons</taxon>
        <taxon>Gunneridae</taxon>
        <taxon>Pentapetalae</taxon>
        <taxon>asterids</taxon>
        <taxon>campanulids</taxon>
        <taxon>Asterales</taxon>
        <taxon>Asteraceae</taxon>
        <taxon>Asteroideae</taxon>
        <taxon>Anthemideae</taxon>
        <taxon>Anthemidinae</taxon>
        <taxon>Tanacetum</taxon>
    </lineage>
</organism>
<accession>A0A6L2JBP8</accession>
<feature type="compositionally biased region" description="Basic and acidic residues" evidence="1">
    <location>
        <begin position="455"/>
        <end position="465"/>
    </location>
</feature>
<gene>
    <name evidence="2" type="ORF">Tci_006406</name>
</gene>
<proteinExistence type="predicted"/>
<name>A0A6L2JBP8_TANCI</name>
<evidence type="ECO:0000256" key="1">
    <source>
        <dbReference type="SAM" id="MobiDB-lite"/>
    </source>
</evidence>
<dbReference type="AlphaFoldDB" id="A0A6L2JBP8"/>
<reference evidence="2" key="1">
    <citation type="journal article" date="2019" name="Sci. Rep.">
        <title>Draft genome of Tanacetum cinerariifolium, the natural source of mosquito coil.</title>
        <authorList>
            <person name="Yamashiro T."/>
            <person name="Shiraishi A."/>
            <person name="Satake H."/>
            <person name="Nakayama K."/>
        </authorList>
    </citation>
    <scope>NUCLEOTIDE SEQUENCE</scope>
</reference>
<feature type="region of interest" description="Disordered" evidence="1">
    <location>
        <begin position="455"/>
        <end position="478"/>
    </location>
</feature>
<sequence length="478" mass="55492">MCDVPFHDNSLSLDISKDQFEDFFDSNDDSTSIEDNSFSIDDIKYVKASPSDSEPVSFEVMEIVIQEVGGIDADIHLTIKDDILREKLLNINILIANIEALKDNPTSYSDFMTKSFSTSLIFLLEETNTFDNFLPKFETFCFDLKENSSGSTTTHDGLFVKIFRFSLLEKFLGLNLEYKCIRIQASKLEICDLVVSKGIVTNSSWVEEMQEELLQFKLQQFKLDKKKHKIGVEDFREVLQIYPRLPNQEFVKPPSHDEMVTFIKSLGYKVALESIIDLFTDHMYQPWRTFNVIINRYLSGKITGLDKIRLSRAQIPWGLLYKKNVEFVELIWEDFMYQIDNIETNAKRRKRMPYPRFTKAIIQHFISKDKSISMRNKLFMHLIKYDSVLGTLRFVVKGEDNQVYRMLILDRRQTGVTIRDTPSVIKKKTPEWSLKLKGMEMLSDAAMLETNTRKEMKTSLRDLRSQHHTGGSSEGAGI</sequence>
<comment type="caution">
    <text evidence="2">The sequence shown here is derived from an EMBL/GenBank/DDBJ whole genome shotgun (WGS) entry which is preliminary data.</text>
</comment>
<dbReference type="EMBL" id="BKCJ010000575">
    <property type="protein sequence ID" value="GEU34428.1"/>
    <property type="molecule type" value="Genomic_DNA"/>
</dbReference>
<protein>
    <submittedName>
        <fullName evidence="2">Uncharacterized protein</fullName>
    </submittedName>
</protein>
<evidence type="ECO:0000313" key="2">
    <source>
        <dbReference type="EMBL" id="GEU34428.1"/>
    </source>
</evidence>